<evidence type="ECO:0000313" key="3">
    <source>
        <dbReference type="EMBL" id="SDG15957.1"/>
    </source>
</evidence>
<reference evidence="3 4" key="1">
    <citation type="submission" date="2016-10" db="EMBL/GenBank/DDBJ databases">
        <authorList>
            <person name="Varghese N."/>
            <person name="Submissions S."/>
        </authorList>
    </citation>
    <scope>NUCLEOTIDE SEQUENCE [LARGE SCALE GENOMIC DNA]</scope>
    <source>
        <strain evidence="3 4">DSM 18839</strain>
    </source>
</reference>
<keyword evidence="4" id="KW-1185">Reference proteome</keyword>
<dbReference type="Gene3D" id="3.40.50.200">
    <property type="entry name" value="Peptidase S8/S53 domain"/>
    <property type="match status" value="1"/>
</dbReference>
<feature type="compositionally biased region" description="Basic and acidic residues" evidence="1">
    <location>
        <begin position="654"/>
        <end position="663"/>
    </location>
</feature>
<dbReference type="GO" id="GO:0006508">
    <property type="term" value="P:proteolysis"/>
    <property type="evidence" value="ECO:0007669"/>
    <property type="project" value="InterPro"/>
</dbReference>
<dbReference type="Proteomes" id="UP000198615">
    <property type="component" value="Unassembled WGS sequence"/>
</dbReference>
<dbReference type="Gene3D" id="2.60.120.1290">
    <property type="match status" value="1"/>
</dbReference>
<dbReference type="Pfam" id="PF00082">
    <property type="entry name" value="Peptidase_S8"/>
    <property type="match status" value="1"/>
</dbReference>
<comment type="caution">
    <text evidence="3">The sequence shown here is derived from an EMBL/GenBank/DDBJ whole genome shotgun (WGS) entry which is preliminary data.</text>
</comment>
<feature type="region of interest" description="Disordered" evidence="1">
    <location>
        <begin position="654"/>
        <end position="691"/>
    </location>
</feature>
<proteinExistence type="predicted"/>
<feature type="domain" description="Peptidase S8/S53" evidence="2">
    <location>
        <begin position="233"/>
        <end position="640"/>
    </location>
</feature>
<dbReference type="GO" id="GO:0004252">
    <property type="term" value="F:serine-type endopeptidase activity"/>
    <property type="evidence" value="ECO:0007669"/>
    <property type="project" value="InterPro"/>
</dbReference>
<evidence type="ECO:0000313" key="4">
    <source>
        <dbReference type="Proteomes" id="UP000198615"/>
    </source>
</evidence>
<dbReference type="InterPro" id="IPR000209">
    <property type="entry name" value="Peptidase_S8/S53_dom"/>
</dbReference>
<name>A0A8G2EW80_9PROT</name>
<dbReference type="EMBL" id="FNBW01000011">
    <property type="protein sequence ID" value="SDG15957.1"/>
    <property type="molecule type" value="Genomic_DNA"/>
</dbReference>
<dbReference type="RefSeq" id="WP_093152394.1">
    <property type="nucleotide sequence ID" value="NZ_FNBW01000011.1"/>
</dbReference>
<accession>A0A8G2EW80</accession>
<evidence type="ECO:0000256" key="1">
    <source>
        <dbReference type="SAM" id="MobiDB-lite"/>
    </source>
</evidence>
<dbReference type="OrthoDB" id="8010691at2"/>
<dbReference type="AlphaFoldDB" id="A0A8G2EW80"/>
<dbReference type="SUPFAM" id="SSF52743">
    <property type="entry name" value="Subtilisin-like"/>
    <property type="match status" value="1"/>
</dbReference>
<evidence type="ECO:0000259" key="2">
    <source>
        <dbReference type="Pfam" id="PF00082"/>
    </source>
</evidence>
<organism evidence="3 4">
    <name type="scientific">Thalassobaculum litoreum DSM 18839</name>
    <dbReference type="NCBI Taxonomy" id="1123362"/>
    <lineage>
        <taxon>Bacteria</taxon>
        <taxon>Pseudomonadati</taxon>
        <taxon>Pseudomonadota</taxon>
        <taxon>Alphaproteobacteria</taxon>
        <taxon>Rhodospirillales</taxon>
        <taxon>Thalassobaculaceae</taxon>
        <taxon>Thalassobaculum</taxon>
    </lineage>
</organism>
<sequence>MQADWQDDGDAGAIDPVTDYRLTRDPSSYPRPLDEIWWAAIFHLEETSLDEFRQRAEQAHPGQILIPDVYDAADCAARPPLQSVTLIARSPVVRTANTVGNGWGCGGVYLGCMVPQAHLPLHLTPQERERPAPKPIKCDDDTVVTAVIDDAIGFANALFRDRETSSRVHLAYIMSSASDVPHRPGWRWEVQGRSLDKRAIDRLLKTHTSFGLTDEDALYVDAGAIDFAGGGFSPLALRESHGTHVAALAAGHQMHKAPKHRPLLVASLPWRVTEDTSGFNLYPSLLLALHRLEREGRRFRRSDGTIVPMVFNFSYGTLDGPHDGSGLIPRLIQHIVDKGDGPVRRMVLPAGNTNLSRTHAHAEVGETGSVALDLKVLPDDRTDSHVEMWLPEIEHPGWDPVHVTVSPPGGRKGATIVVGSRRVHRLRDGDGREIARLSYAPATRTVNRASIVLSVNRTVGFSGAAALAPAGDWRIEIWRRRDGAAEPPRRDQHEGAAVEVWIRRDDTLPGFPPRGRQAHFNNPDYQKFDAYGAPLPVDPPGTHCPVRRAGTLNGLATGEAPLVVASFTGSNGLISDYSASGPVPSRKGPDAAALGDQSPVLRGVLSAGSRSGYLVRQSGTSVAAPRVARLAVEAIAGDKKKSRKKAADRAWLHGYAEKSDKKHFPQPRPEFARGGAGRVDIPVDLGAPDTD</sequence>
<protein>
    <submittedName>
        <fullName evidence="3">Subtilase family protein</fullName>
    </submittedName>
</protein>
<dbReference type="InterPro" id="IPR036852">
    <property type="entry name" value="Peptidase_S8/S53_dom_sf"/>
</dbReference>
<gene>
    <name evidence="3" type="ORF">SAMN05660686_03556</name>
</gene>